<evidence type="ECO:0008006" key="4">
    <source>
        <dbReference type="Google" id="ProtNLM"/>
    </source>
</evidence>
<reference evidence="2 3" key="1">
    <citation type="submission" date="2020-08" db="EMBL/GenBank/DDBJ databases">
        <title>Sequencing the genomes of 1000 actinobacteria strains.</title>
        <authorList>
            <person name="Klenk H.-P."/>
        </authorList>
    </citation>
    <scope>NUCLEOTIDE SEQUENCE [LARGE SCALE GENOMIC DNA]</scope>
    <source>
        <strain evidence="2 3">DSM 44320</strain>
    </source>
</reference>
<dbReference type="AlphaFoldDB" id="A0A7W5VCL2"/>
<keyword evidence="3" id="KW-1185">Reference proteome</keyword>
<feature type="transmembrane region" description="Helical" evidence="1">
    <location>
        <begin position="30"/>
        <end position="48"/>
    </location>
</feature>
<organism evidence="2 3">
    <name type="scientific">Nonomuraea dietziae</name>
    <dbReference type="NCBI Taxonomy" id="65515"/>
    <lineage>
        <taxon>Bacteria</taxon>
        <taxon>Bacillati</taxon>
        <taxon>Actinomycetota</taxon>
        <taxon>Actinomycetes</taxon>
        <taxon>Streptosporangiales</taxon>
        <taxon>Streptosporangiaceae</taxon>
        <taxon>Nonomuraea</taxon>
    </lineage>
</organism>
<proteinExistence type="predicted"/>
<dbReference type="EMBL" id="JACIBV010000001">
    <property type="protein sequence ID" value="MBB3729613.1"/>
    <property type="molecule type" value="Genomic_DNA"/>
</dbReference>
<evidence type="ECO:0000256" key="1">
    <source>
        <dbReference type="SAM" id="Phobius"/>
    </source>
</evidence>
<gene>
    <name evidence="2" type="ORF">FHR33_005473</name>
</gene>
<name>A0A7W5VCL2_9ACTN</name>
<keyword evidence="1" id="KW-0812">Transmembrane</keyword>
<feature type="transmembrane region" description="Helical" evidence="1">
    <location>
        <begin position="77"/>
        <end position="96"/>
    </location>
</feature>
<keyword evidence="1" id="KW-1133">Transmembrane helix</keyword>
<accession>A0A7W5VCL2</accession>
<keyword evidence="1" id="KW-0472">Membrane</keyword>
<feature type="transmembrane region" description="Helical" evidence="1">
    <location>
        <begin position="102"/>
        <end position="122"/>
    </location>
</feature>
<evidence type="ECO:0000313" key="3">
    <source>
        <dbReference type="Proteomes" id="UP000579945"/>
    </source>
</evidence>
<evidence type="ECO:0000313" key="2">
    <source>
        <dbReference type="EMBL" id="MBB3729613.1"/>
    </source>
</evidence>
<dbReference type="RefSeq" id="WP_183653135.1">
    <property type="nucleotide sequence ID" value="NZ_BAAAXX010000021.1"/>
</dbReference>
<dbReference type="GeneID" id="95391793"/>
<dbReference type="Proteomes" id="UP000579945">
    <property type="component" value="Unassembled WGS sequence"/>
</dbReference>
<sequence>MTTKRWFFPVFCLLLGLLMGVPVMARGEIVLGLALVGIMAGYATFLLLTRKRSETTAMLSGELGDERRRLNELRARGATANVLSMVVVGGFFVQIWRGEDPMPFALLGAVGGVAYVVALVYFSRRG</sequence>
<comment type="caution">
    <text evidence="2">The sequence shown here is derived from an EMBL/GenBank/DDBJ whole genome shotgun (WGS) entry which is preliminary data.</text>
</comment>
<protein>
    <recommendedName>
        <fullName evidence="4">DUF2178 domain-containing protein</fullName>
    </recommendedName>
</protein>